<sequence>LRLMNSVTSATSKMTHRSINLKWKTLNSSEDDDCDSDETCCDNDDVIAVEKAIRHLENDSVVEDSYLINGIKSQSILSDATKAMIEEFVPEMNYLKPCDTSKTNAEGKFNDQTNSERVSDFG</sequence>
<dbReference type="EMBL" id="GEBQ01009089">
    <property type="protein sequence ID" value="JAT30888.1"/>
    <property type="molecule type" value="Transcribed_RNA"/>
</dbReference>
<feature type="non-terminal residue" evidence="2">
    <location>
        <position position="1"/>
    </location>
</feature>
<feature type="region of interest" description="Disordered" evidence="1">
    <location>
        <begin position="100"/>
        <end position="122"/>
    </location>
</feature>
<evidence type="ECO:0000313" key="2">
    <source>
        <dbReference type="EMBL" id="JAT30888.1"/>
    </source>
</evidence>
<dbReference type="AlphaFoldDB" id="A0A1B6M4P7"/>
<protein>
    <submittedName>
        <fullName evidence="2">Uncharacterized protein</fullName>
    </submittedName>
</protein>
<name>A0A1B6M4P7_9HEMI</name>
<accession>A0A1B6M4P7</accession>
<organism evidence="2">
    <name type="scientific">Graphocephala atropunctata</name>
    <dbReference type="NCBI Taxonomy" id="36148"/>
    <lineage>
        <taxon>Eukaryota</taxon>
        <taxon>Metazoa</taxon>
        <taxon>Ecdysozoa</taxon>
        <taxon>Arthropoda</taxon>
        <taxon>Hexapoda</taxon>
        <taxon>Insecta</taxon>
        <taxon>Pterygota</taxon>
        <taxon>Neoptera</taxon>
        <taxon>Paraneoptera</taxon>
        <taxon>Hemiptera</taxon>
        <taxon>Auchenorrhyncha</taxon>
        <taxon>Membracoidea</taxon>
        <taxon>Cicadellidae</taxon>
        <taxon>Cicadellinae</taxon>
        <taxon>Cicadellini</taxon>
        <taxon>Graphocephala</taxon>
    </lineage>
</organism>
<feature type="compositionally biased region" description="Polar residues" evidence="1">
    <location>
        <begin position="100"/>
        <end position="116"/>
    </location>
</feature>
<reference evidence="2" key="1">
    <citation type="submission" date="2015-11" db="EMBL/GenBank/DDBJ databases">
        <title>De novo transcriptome assembly of four potential Pierce s Disease insect vectors from Arizona vineyards.</title>
        <authorList>
            <person name="Tassone E.E."/>
        </authorList>
    </citation>
    <scope>NUCLEOTIDE SEQUENCE</scope>
</reference>
<feature type="non-terminal residue" evidence="2">
    <location>
        <position position="122"/>
    </location>
</feature>
<gene>
    <name evidence="2" type="ORF">g.6475</name>
</gene>
<proteinExistence type="predicted"/>
<evidence type="ECO:0000256" key="1">
    <source>
        <dbReference type="SAM" id="MobiDB-lite"/>
    </source>
</evidence>